<evidence type="ECO:0000313" key="1">
    <source>
        <dbReference type="EMBL" id="KAJ0191605.1"/>
    </source>
</evidence>
<dbReference type="Gramene" id="rna-gnl|WGS:NBSK|LSAT_8X17240_mrna">
    <property type="protein sequence ID" value="cds-PLY68386.1"/>
    <property type="gene ID" value="gene-LSAT_8X17240"/>
</dbReference>
<organism evidence="1 2">
    <name type="scientific">Lactuca sativa</name>
    <name type="common">Garden lettuce</name>
    <dbReference type="NCBI Taxonomy" id="4236"/>
    <lineage>
        <taxon>Eukaryota</taxon>
        <taxon>Viridiplantae</taxon>
        <taxon>Streptophyta</taxon>
        <taxon>Embryophyta</taxon>
        <taxon>Tracheophyta</taxon>
        <taxon>Spermatophyta</taxon>
        <taxon>Magnoliopsida</taxon>
        <taxon>eudicotyledons</taxon>
        <taxon>Gunneridae</taxon>
        <taxon>Pentapetalae</taxon>
        <taxon>asterids</taxon>
        <taxon>campanulids</taxon>
        <taxon>Asterales</taxon>
        <taxon>Asteraceae</taxon>
        <taxon>Cichorioideae</taxon>
        <taxon>Cichorieae</taxon>
        <taxon>Lactucinae</taxon>
        <taxon>Lactuca</taxon>
    </lineage>
</organism>
<protein>
    <recommendedName>
        <fullName evidence="3">DUF674 domain-containing protein</fullName>
    </recommendedName>
</protein>
<sequence>MTNSTMSLKLLVNKKDRKIVFAEANKDFIDFLFYMLTLPIGAIMKLLANETLLGSLGDLYQSIHNLNDMYILQNKTKDTVLNPKLSTHVPHLQDLLLLPIDPPTTIERKFYRCSASNHRCRHVTDEPKTLCPNCRYPMSEEVAYVSLDTYKVATIVSAGEVGFVKAVVTYMVMDDLSVKPMSTISTITLLNRLSIKDVCVLEEKEVHFGIAEGLKLLKASLECKNVLTRVFLDSEDHVEIV</sequence>
<dbReference type="EMBL" id="NBSK02000008">
    <property type="protein sequence ID" value="KAJ0191605.1"/>
    <property type="molecule type" value="Genomic_DNA"/>
</dbReference>
<name>A0A9R1WWG9_LACSA</name>
<dbReference type="PANTHER" id="PTHR33103">
    <property type="entry name" value="OS01G0153900 PROTEIN"/>
    <property type="match status" value="1"/>
</dbReference>
<dbReference type="OrthoDB" id="2014278at2759"/>
<gene>
    <name evidence="1" type="ORF">LSAT_V11C800395980</name>
</gene>
<reference evidence="1 2" key="1">
    <citation type="journal article" date="2017" name="Nat. Commun.">
        <title>Genome assembly with in vitro proximity ligation data and whole-genome triplication in lettuce.</title>
        <authorList>
            <person name="Reyes-Chin-Wo S."/>
            <person name="Wang Z."/>
            <person name="Yang X."/>
            <person name="Kozik A."/>
            <person name="Arikit S."/>
            <person name="Song C."/>
            <person name="Xia L."/>
            <person name="Froenicke L."/>
            <person name="Lavelle D.O."/>
            <person name="Truco M.J."/>
            <person name="Xia R."/>
            <person name="Zhu S."/>
            <person name="Xu C."/>
            <person name="Xu H."/>
            <person name="Xu X."/>
            <person name="Cox K."/>
            <person name="Korf I."/>
            <person name="Meyers B.C."/>
            <person name="Michelmore R.W."/>
        </authorList>
    </citation>
    <scope>NUCLEOTIDE SEQUENCE [LARGE SCALE GENOMIC DNA]</scope>
    <source>
        <strain evidence="2">cv. Salinas</strain>
        <tissue evidence="1">Seedlings</tissue>
    </source>
</reference>
<accession>A0A9R1WWG9</accession>
<dbReference type="InterPro" id="IPR007750">
    <property type="entry name" value="DUF674"/>
</dbReference>
<keyword evidence="2" id="KW-1185">Reference proteome</keyword>
<dbReference type="Pfam" id="PF05056">
    <property type="entry name" value="DUF674"/>
    <property type="match status" value="1"/>
</dbReference>
<dbReference type="Proteomes" id="UP000235145">
    <property type="component" value="Unassembled WGS sequence"/>
</dbReference>
<dbReference type="PANTHER" id="PTHR33103:SF26">
    <property type="entry name" value="DUF674 DOMAIN-CONTAINING PROTEIN"/>
    <property type="match status" value="1"/>
</dbReference>
<evidence type="ECO:0008006" key="3">
    <source>
        <dbReference type="Google" id="ProtNLM"/>
    </source>
</evidence>
<proteinExistence type="predicted"/>
<evidence type="ECO:0000313" key="2">
    <source>
        <dbReference type="Proteomes" id="UP000235145"/>
    </source>
</evidence>
<dbReference type="AlphaFoldDB" id="A0A9R1WWG9"/>
<comment type="caution">
    <text evidence="1">The sequence shown here is derived from an EMBL/GenBank/DDBJ whole genome shotgun (WGS) entry which is preliminary data.</text>
</comment>